<comment type="caution">
    <text evidence="2">The sequence shown here is derived from an EMBL/GenBank/DDBJ whole genome shotgun (WGS) entry which is preliminary data.</text>
</comment>
<dbReference type="EMBL" id="JAHDVG010000487">
    <property type="protein sequence ID" value="KAH1166592.1"/>
    <property type="molecule type" value="Genomic_DNA"/>
</dbReference>
<gene>
    <name evidence="2" type="ORF">KIL84_015764</name>
</gene>
<feature type="region of interest" description="Disordered" evidence="1">
    <location>
        <begin position="1"/>
        <end position="136"/>
    </location>
</feature>
<sequence>MGGPWIPAIGPAKRAGGSQESWAGGAGREENKSELLLGRGTPPSPAGRGKQAQRSSRRSMNRLLRQPHTGSFVHGLAPSAGALRAEPESGVGRVSLCPVSKQRRHPRDSGPGTLPPEEDPGSAGRRGDGVSSDQEFRAADILGLGMAGKRTAVCSEGASGKY</sequence>
<accession>A0A9D3WSY7</accession>
<dbReference type="Proteomes" id="UP000827986">
    <property type="component" value="Unassembled WGS sequence"/>
</dbReference>
<evidence type="ECO:0000256" key="1">
    <source>
        <dbReference type="SAM" id="MobiDB-lite"/>
    </source>
</evidence>
<organism evidence="2 3">
    <name type="scientific">Mauremys mutica</name>
    <name type="common">yellowpond turtle</name>
    <dbReference type="NCBI Taxonomy" id="74926"/>
    <lineage>
        <taxon>Eukaryota</taxon>
        <taxon>Metazoa</taxon>
        <taxon>Chordata</taxon>
        <taxon>Craniata</taxon>
        <taxon>Vertebrata</taxon>
        <taxon>Euteleostomi</taxon>
        <taxon>Archelosauria</taxon>
        <taxon>Testudinata</taxon>
        <taxon>Testudines</taxon>
        <taxon>Cryptodira</taxon>
        <taxon>Durocryptodira</taxon>
        <taxon>Testudinoidea</taxon>
        <taxon>Geoemydidae</taxon>
        <taxon>Geoemydinae</taxon>
        <taxon>Mauremys</taxon>
    </lineage>
</organism>
<name>A0A9D3WSY7_9SAUR</name>
<dbReference type="AlphaFoldDB" id="A0A9D3WSY7"/>
<protein>
    <submittedName>
        <fullName evidence="2">Uncharacterized protein</fullName>
    </submittedName>
</protein>
<evidence type="ECO:0000313" key="2">
    <source>
        <dbReference type="EMBL" id="KAH1166592.1"/>
    </source>
</evidence>
<evidence type="ECO:0000313" key="3">
    <source>
        <dbReference type="Proteomes" id="UP000827986"/>
    </source>
</evidence>
<reference evidence="2" key="1">
    <citation type="submission" date="2021-09" db="EMBL/GenBank/DDBJ databases">
        <title>The genome of Mauremys mutica provides insights into the evolution of semi-aquatic lifestyle.</title>
        <authorList>
            <person name="Gong S."/>
            <person name="Gao Y."/>
        </authorList>
    </citation>
    <scope>NUCLEOTIDE SEQUENCE</scope>
    <source>
        <strain evidence="2">MM-2020</strain>
        <tissue evidence="2">Muscle</tissue>
    </source>
</reference>
<keyword evidence="3" id="KW-1185">Reference proteome</keyword>
<proteinExistence type="predicted"/>